<dbReference type="Pfam" id="PF13508">
    <property type="entry name" value="Acetyltransf_7"/>
    <property type="match status" value="1"/>
</dbReference>
<dbReference type="Proteomes" id="UP000029995">
    <property type="component" value="Unassembled WGS sequence"/>
</dbReference>
<keyword evidence="3 7" id="KW-0808">Transferase</keyword>
<feature type="domain" description="N-acetyltransferase" evidence="6">
    <location>
        <begin position="1"/>
        <end position="168"/>
    </location>
</feature>
<keyword evidence="1" id="KW-0678">Repressor</keyword>
<dbReference type="GO" id="GO:0016747">
    <property type="term" value="F:acyltransferase activity, transferring groups other than amino-acyl groups"/>
    <property type="evidence" value="ECO:0007669"/>
    <property type="project" value="InterPro"/>
</dbReference>
<gene>
    <name evidence="7" type="ORF">P409_11680</name>
</gene>
<dbReference type="EMBL" id="JANX01000113">
    <property type="protein sequence ID" value="KGM34181.1"/>
    <property type="molecule type" value="Genomic_DNA"/>
</dbReference>
<dbReference type="PANTHER" id="PTHR36449">
    <property type="entry name" value="ACETYLTRANSFERASE-RELATED"/>
    <property type="match status" value="1"/>
</dbReference>
<sequence length="168" mass="18538">MALVIEPLGSRHDRSPFSCGQPALDDWFRRRAGQDEKRNVARVFVAVDDEIGIVGFYSLSSFTLALPDLPEEIARKLPRYDAIPAALIGRLARDERVRGRGIGELLLADAIRRILGAGRTLAVFAIVVDAKDERAVSFYESFGFRPFPSRPDRLFLPAATAAAAVEKL</sequence>
<evidence type="ECO:0000256" key="4">
    <source>
        <dbReference type="ARBA" id="ARBA00023315"/>
    </source>
</evidence>
<evidence type="ECO:0000256" key="1">
    <source>
        <dbReference type="ARBA" id="ARBA00022491"/>
    </source>
</evidence>
<evidence type="ECO:0000256" key="3">
    <source>
        <dbReference type="ARBA" id="ARBA00022679"/>
    </source>
</evidence>
<organism evidence="7 8">
    <name type="scientific">Inquilinus limosus MP06</name>
    <dbReference type="NCBI Taxonomy" id="1398085"/>
    <lineage>
        <taxon>Bacteria</taxon>
        <taxon>Pseudomonadati</taxon>
        <taxon>Pseudomonadota</taxon>
        <taxon>Alphaproteobacteria</taxon>
        <taxon>Rhodospirillales</taxon>
        <taxon>Rhodospirillaceae</taxon>
        <taxon>Inquilinus</taxon>
    </lineage>
</organism>
<accession>A0A0A0D683</accession>
<keyword evidence="2" id="KW-1277">Toxin-antitoxin system</keyword>
<name>A0A0A0D683_9PROT</name>
<evidence type="ECO:0000259" key="6">
    <source>
        <dbReference type="PROSITE" id="PS51186"/>
    </source>
</evidence>
<proteinExistence type="predicted"/>
<evidence type="ECO:0000313" key="8">
    <source>
        <dbReference type="Proteomes" id="UP000029995"/>
    </source>
</evidence>
<dbReference type="InterPro" id="IPR016181">
    <property type="entry name" value="Acyl_CoA_acyltransferase"/>
</dbReference>
<dbReference type="RefSeq" id="WP_034835939.1">
    <property type="nucleotide sequence ID" value="NZ_JANX01000113.1"/>
</dbReference>
<dbReference type="InterPro" id="IPR000182">
    <property type="entry name" value="GNAT_dom"/>
</dbReference>
<evidence type="ECO:0000313" key="7">
    <source>
        <dbReference type="EMBL" id="KGM34181.1"/>
    </source>
</evidence>
<comment type="catalytic activity">
    <reaction evidence="5">
        <text>glycyl-tRNA(Gly) + acetyl-CoA = N-acetylglycyl-tRNA(Gly) + CoA + H(+)</text>
        <dbReference type="Rhea" id="RHEA:81867"/>
        <dbReference type="Rhea" id="RHEA-COMP:9683"/>
        <dbReference type="Rhea" id="RHEA-COMP:19766"/>
        <dbReference type="ChEBI" id="CHEBI:15378"/>
        <dbReference type="ChEBI" id="CHEBI:57287"/>
        <dbReference type="ChEBI" id="CHEBI:57288"/>
        <dbReference type="ChEBI" id="CHEBI:78522"/>
        <dbReference type="ChEBI" id="CHEBI:232036"/>
    </reaction>
</comment>
<dbReference type="Gene3D" id="3.40.630.30">
    <property type="match status" value="1"/>
</dbReference>
<comment type="caution">
    <text evidence="7">The sequence shown here is derived from an EMBL/GenBank/DDBJ whole genome shotgun (WGS) entry which is preliminary data.</text>
</comment>
<dbReference type="PANTHER" id="PTHR36449:SF1">
    <property type="entry name" value="ACETYLTRANSFERASE"/>
    <property type="match status" value="1"/>
</dbReference>
<evidence type="ECO:0000256" key="5">
    <source>
        <dbReference type="ARBA" id="ARBA00049880"/>
    </source>
</evidence>
<evidence type="ECO:0000256" key="2">
    <source>
        <dbReference type="ARBA" id="ARBA00022649"/>
    </source>
</evidence>
<dbReference type="AlphaFoldDB" id="A0A0A0D683"/>
<protein>
    <submittedName>
        <fullName evidence="7">GCN5 family acetyltransferase</fullName>
    </submittedName>
</protein>
<keyword evidence="4" id="KW-0012">Acyltransferase</keyword>
<dbReference type="SUPFAM" id="SSF55729">
    <property type="entry name" value="Acyl-CoA N-acyltransferases (Nat)"/>
    <property type="match status" value="1"/>
</dbReference>
<reference evidence="7 8" key="1">
    <citation type="submission" date="2014-01" db="EMBL/GenBank/DDBJ databases">
        <title>Genome sequence determination for a cystic fibrosis isolate, Inquilinus limosus.</title>
        <authorList>
            <person name="Pino M."/>
            <person name="Di Conza J."/>
            <person name="Gutkind G."/>
        </authorList>
    </citation>
    <scope>NUCLEOTIDE SEQUENCE [LARGE SCALE GENOMIC DNA]</scope>
    <source>
        <strain evidence="7 8">MP06</strain>
    </source>
</reference>
<dbReference type="OrthoDB" id="9793394at2"/>
<dbReference type="PROSITE" id="PS51186">
    <property type="entry name" value="GNAT"/>
    <property type="match status" value="1"/>
</dbReference>